<proteinExistence type="predicted"/>
<reference evidence="1 2" key="1">
    <citation type="submission" date="2021-06" db="EMBL/GenBank/DDBJ databases">
        <title>Caerostris extrusa draft genome.</title>
        <authorList>
            <person name="Kono N."/>
            <person name="Arakawa K."/>
        </authorList>
    </citation>
    <scope>NUCLEOTIDE SEQUENCE [LARGE SCALE GENOMIC DNA]</scope>
</reference>
<protein>
    <submittedName>
        <fullName evidence="1">Uncharacterized protein</fullName>
    </submittedName>
</protein>
<organism evidence="1 2">
    <name type="scientific">Caerostris extrusa</name>
    <name type="common">Bark spider</name>
    <name type="synonym">Caerostris bankana</name>
    <dbReference type="NCBI Taxonomy" id="172846"/>
    <lineage>
        <taxon>Eukaryota</taxon>
        <taxon>Metazoa</taxon>
        <taxon>Ecdysozoa</taxon>
        <taxon>Arthropoda</taxon>
        <taxon>Chelicerata</taxon>
        <taxon>Arachnida</taxon>
        <taxon>Araneae</taxon>
        <taxon>Araneomorphae</taxon>
        <taxon>Entelegynae</taxon>
        <taxon>Araneoidea</taxon>
        <taxon>Araneidae</taxon>
        <taxon>Caerostris</taxon>
    </lineage>
</organism>
<accession>A0AAV4PT95</accession>
<sequence length="79" mass="8817">MVRTFRFSRYGRWSSLHGKSYFDESASLERVSVLGSSLNTSYLLGDLNPTLVRRRRAPDPITLGDATVVLIHTYGKGGL</sequence>
<dbReference type="Proteomes" id="UP001054945">
    <property type="component" value="Unassembled WGS sequence"/>
</dbReference>
<comment type="caution">
    <text evidence="1">The sequence shown here is derived from an EMBL/GenBank/DDBJ whole genome shotgun (WGS) entry which is preliminary data.</text>
</comment>
<dbReference type="EMBL" id="BPLR01005168">
    <property type="protein sequence ID" value="GIY00345.1"/>
    <property type="molecule type" value="Genomic_DNA"/>
</dbReference>
<keyword evidence="2" id="KW-1185">Reference proteome</keyword>
<evidence type="ECO:0000313" key="2">
    <source>
        <dbReference type="Proteomes" id="UP001054945"/>
    </source>
</evidence>
<dbReference type="AlphaFoldDB" id="A0AAV4PT95"/>
<evidence type="ECO:0000313" key="1">
    <source>
        <dbReference type="EMBL" id="GIY00345.1"/>
    </source>
</evidence>
<name>A0AAV4PT95_CAEEX</name>
<gene>
    <name evidence="1" type="ORF">CEXT_145261</name>
</gene>